<keyword evidence="4 6" id="KW-0472">Membrane</keyword>
<dbReference type="Gene3D" id="1.20.58.340">
    <property type="entry name" value="Magnesium transport protein CorA, transmembrane region"/>
    <property type="match status" value="1"/>
</dbReference>
<dbReference type="EMBL" id="JAGPNK010000037">
    <property type="protein sequence ID" value="KAH7303198.1"/>
    <property type="molecule type" value="Genomic_DNA"/>
</dbReference>
<evidence type="ECO:0000256" key="1">
    <source>
        <dbReference type="ARBA" id="ARBA00004141"/>
    </source>
</evidence>
<dbReference type="OrthoDB" id="4850294at2759"/>
<protein>
    <recommendedName>
        <fullName evidence="9">Ankyrin repeat protein</fullName>
    </recommendedName>
</protein>
<dbReference type="Proteomes" id="UP000813444">
    <property type="component" value="Unassembled WGS sequence"/>
</dbReference>
<evidence type="ECO:0000256" key="2">
    <source>
        <dbReference type="ARBA" id="ARBA00022692"/>
    </source>
</evidence>
<keyword evidence="8" id="KW-1185">Reference proteome</keyword>
<evidence type="ECO:0000256" key="4">
    <source>
        <dbReference type="ARBA" id="ARBA00023136"/>
    </source>
</evidence>
<organism evidence="7 8">
    <name type="scientific">Stachybotrys elegans</name>
    <dbReference type="NCBI Taxonomy" id="80388"/>
    <lineage>
        <taxon>Eukaryota</taxon>
        <taxon>Fungi</taxon>
        <taxon>Dikarya</taxon>
        <taxon>Ascomycota</taxon>
        <taxon>Pezizomycotina</taxon>
        <taxon>Sordariomycetes</taxon>
        <taxon>Hypocreomycetidae</taxon>
        <taxon>Hypocreales</taxon>
        <taxon>Stachybotryaceae</taxon>
        <taxon>Stachybotrys</taxon>
    </lineage>
</organism>
<feature type="transmembrane region" description="Helical" evidence="6">
    <location>
        <begin position="409"/>
        <end position="431"/>
    </location>
</feature>
<evidence type="ECO:0000256" key="3">
    <source>
        <dbReference type="ARBA" id="ARBA00022989"/>
    </source>
</evidence>
<dbReference type="InterPro" id="IPR002523">
    <property type="entry name" value="MgTranspt_CorA/ZnTranspt_ZntB"/>
</dbReference>
<reference evidence="7" key="1">
    <citation type="journal article" date="2021" name="Nat. Commun.">
        <title>Genetic determinants of endophytism in the Arabidopsis root mycobiome.</title>
        <authorList>
            <person name="Mesny F."/>
            <person name="Miyauchi S."/>
            <person name="Thiergart T."/>
            <person name="Pickel B."/>
            <person name="Atanasova L."/>
            <person name="Karlsson M."/>
            <person name="Huettel B."/>
            <person name="Barry K.W."/>
            <person name="Haridas S."/>
            <person name="Chen C."/>
            <person name="Bauer D."/>
            <person name="Andreopoulos W."/>
            <person name="Pangilinan J."/>
            <person name="LaButti K."/>
            <person name="Riley R."/>
            <person name="Lipzen A."/>
            <person name="Clum A."/>
            <person name="Drula E."/>
            <person name="Henrissat B."/>
            <person name="Kohler A."/>
            <person name="Grigoriev I.V."/>
            <person name="Martin F.M."/>
            <person name="Hacquard S."/>
        </authorList>
    </citation>
    <scope>NUCLEOTIDE SEQUENCE</scope>
    <source>
        <strain evidence="7">MPI-CAGE-CH-0235</strain>
    </source>
</reference>
<evidence type="ECO:0008006" key="9">
    <source>
        <dbReference type="Google" id="ProtNLM"/>
    </source>
</evidence>
<dbReference type="Pfam" id="PF01544">
    <property type="entry name" value="CorA"/>
    <property type="match status" value="1"/>
</dbReference>
<comment type="caution">
    <text evidence="7">The sequence shown here is derived from an EMBL/GenBank/DDBJ whole genome shotgun (WGS) entry which is preliminary data.</text>
</comment>
<name>A0A8K0WIJ2_9HYPO</name>
<evidence type="ECO:0000256" key="6">
    <source>
        <dbReference type="SAM" id="Phobius"/>
    </source>
</evidence>
<dbReference type="SUPFAM" id="SSF144083">
    <property type="entry name" value="Magnesium transport protein CorA, transmembrane region"/>
    <property type="match status" value="1"/>
</dbReference>
<sequence length="455" mass="51124">MVDQLWLWVIGDDTVVTCCPLRWDSWLEQDERRAQTVPTSGPLRPPLYLKWLSGRVQPPQAPNLTRGMSTAMSGALGQESRRGPNRHRDPRPSVREREPDSDDWPVLNPSDPLSVSQLIDRHLRKQGRGAIKSVYEFAGLITTCCIDVFDPHQVPDEYMFLDFFERSIGRANDKAVSYLREFKEALSDLGGGVLGPDVMDITNEIELLIEVDDILDELHTLKQVLTDQKGVVSDLNKMLKEVAKDATLHPYINTRTLENHLSRIEQMRGAADKADKAASLSEAHYARESAIDTARQGKTVVVFTVVTIIFLPISFLAAIFSIDTNGFPRDEDDLIPFDYLLQHILTIGLAISIPLIVIAFNVDRISMWLNTLRDSLDSLWRRGTVVSVYASIFLAILVPIWTSSLENNVQVAVTVFIILFMGIHAVGSLFWRLIPVPMSTISATSGSDWRNRNSM</sequence>
<dbReference type="PANTHER" id="PTHR47685">
    <property type="entry name" value="MAGNESIUM TRANSPORT PROTEIN CORA"/>
    <property type="match status" value="1"/>
</dbReference>
<evidence type="ECO:0000313" key="8">
    <source>
        <dbReference type="Proteomes" id="UP000813444"/>
    </source>
</evidence>
<evidence type="ECO:0000256" key="5">
    <source>
        <dbReference type="SAM" id="MobiDB-lite"/>
    </source>
</evidence>
<dbReference type="GO" id="GO:0046873">
    <property type="term" value="F:metal ion transmembrane transporter activity"/>
    <property type="evidence" value="ECO:0007669"/>
    <property type="project" value="InterPro"/>
</dbReference>
<feature type="transmembrane region" description="Helical" evidence="6">
    <location>
        <begin position="383"/>
        <end position="403"/>
    </location>
</feature>
<accession>A0A8K0WIJ2</accession>
<evidence type="ECO:0000313" key="7">
    <source>
        <dbReference type="EMBL" id="KAH7303198.1"/>
    </source>
</evidence>
<gene>
    <name evidence="7" type="ORF">B0I35DRAFT_365304</name>
</gene>
<feature type="transmembrane region" description="Helical" evidence="6">
    <location>
        <begin position="340"/>
        <end position="362"/>
    </location>
</feature>
<dbReference type="InterPro" id="IPR045863">
    <property type="entry name" value="CorA_TM1_TM2"/>
</dbReference>
<dbReference type="GO" id="GO:0016020">
    <property type="term" value="C:membrane"/>
    <property type="evidence" value="ECO:0007669"/>
    <property type="project" value="UniProtKB-SubCell"/>
</dbReference>
<dbReference type="PANTHER" id="PTHR47685:SF1">
    <property type="entry name" value="MAGNESIUM TRANSPORT PROTEIN CORA"/>
    <property type="match status" value="1"/>
</dbReference>
<proteinExistence type="predicted"/>
<comment type="subcellular location">
    <subcellularLocation>
        <location evidence="1">Membrane</location>
        <topology evidence="1">Multi-pass membrane protein</topology>
    </subcellularLocation>
</comment>
<feature type="transmembrane region" description="Helical" evidence="6">
    <location>
        <begin position="300"/>
        <end position="320"/>
    </location>
</feature>
<feature type="compositionally biased region" description="Basic and acidic residues" evidence="5">
    <location>
        <begin position="79"/>
        <end position="98"/>
    </location>
</feature>
<keyword evidence="3 6" id="KW-1133">Transmembrane helix</keyword>
<keyword evidence="2 6" id="KW-0812">Transmembrane</keyword>
<dbReference type="InterPro" id="IPR050829">
    <property type="entry name" value="CorA_MIT"/>
</dbReference>
<dbReference type="AlphaFoldDB" id="A0A8K0WIJ2"/>
<feature type="region of interest" description="Disordered" evidence="5">
    <location>
        <begin position="75"/>
        <end position="109"/>
    </location>
</feature>